<evidence type="ECO:0000256" key="6">
    <source>
        <dbReference type="ARBA" id="ARBA00023065"/>
    </source>
</evidence>
<feature type="transmembrane region" description="Helical" evidence="8">
    <location>
        <begin position="279"/>
        <end position="303"/>
    </location>
</feature>
<dbReference type="Pfam" id="PF02386">
    <property type="entry name" value="TrkH"/>
    <property type="match status" value="1"/>
</dbReference>
<evidence type="ECO:0000313" key="10">
    <source>
        <dbReference type="Proteomes" id="UP001199355"/>
    </source>
</evidence>
<comment type="caution">
    <text evidence="9">The sequence shown here is derived from an EMBL/GenBank/DDBJ whole genome shotgun (WGS) entry which is preliminary data.</text>
</comment>
<evidence type="ECO:0000256" key="7">
    <source>
        <dbReference type="ARBA" id="ARBA00023136"/>
    </source>
</evidence>
<evidence type="ECO:0000256" key="4">
    <source>
        <dbReference type="ARBA" id="ARBA00022692"/>
    </source>
</evidence>
<dbReference type="RefSeq" id="WP_308729123.1">
    <property type="nucleotide sequence ID" value="NZ_JAJEQF010000062.1"/>
</dbReference>
<organism evidence="9 10">
    <name type="scientific">Gallintestinimicrobium propionicum</name>
    <dbReference type="NCBI Taxonomy" id="2981770"/>
    <lineage>
        <taxon>Bacteria</taxon>
        <taxon>Bacillati</taxon>
        <taxon>Bacillota</taxon>
        <taxon>Clostridia</taxon>
        <taxon>Lachnospirales</taxon>
        <taxon>Lachnospiraceae</taxon>
        <taxon>Gallintestinimicrobium</taxon>
    </lineage>
</organism>
<feature type="transmembrane region" description="Helical" evidence="8">
    <location>
        <begin position="79"/>
        <end position="101"/>
    </location>
</feature>
<dbReference type="EMBL" id="JAJEQF010000062">
    <property type="protein sequence ID" value="MCC2169109.1"/>
    <property type="molecule type" value="Genomic_DNA"/>
</dbReference>
<proteinExistence type="predicted"/>
<keyword evidence="4 8" id="KW-0812">Transmembrane</keyword>
<feature type="transmembrane region" description="Helical" evidence="8">
    <location>
        <begin position="407"/>
        <end position="428"/>
    </location>
</feature>
<keyword evidence="3" id="KW-1003">Cell membrane</keyword>
<accession>A0AAE3AWN4</accession>
<feature type="transmembrane region" description="Helical" evidence="8">
    <location>
        <begin position="237"/>
        <end position="258"/>
    </location>
</feature>
<dbReference type="PANTHER" id="PTHR32024">
    <property type="entry name" value="TRK SYSTEM POTASSIUM UPTAKE PROTEIN TRKG-RELATED"/>
    <property type="match status" value="1"/>
</dbReference>
<dbReference type="GO" id="GO:0008324">
    <property type="term" value="F:monoatomic cation transmembrane transporter activity"/>
    <property type="evidence" value="ECO:0007669"/>
    <property type="project" value="InterPro"/>
</dbReference>
<dbReference type="Proteomes" id="UP001199355">
    <property type="component" value="Unassembled WGS sequence"/>
</dbReference>
<evidence type="ECO:0000313" key="9">
    <source>
        <dbReference type="EMBL" id="MCC2169109.1"/>
    </source>
</evidence>
<feature type="transmembrane region" description="Helical" evidence="8">
    <location>
        <begin position="132"/>
        <end position="152"/>
    </location>
</feature>
<dbReference type="AlphaFoldDB" id="A0AAE3AWN4"/>
<feature type="transmembrane region" description="Helical" evidence="8">
    <location>
        <begin position="198"/>
        <end position="217"/>
    </location>
</feature>
<dbReference type="InterPro" id="IPR003445">
    <property type="entry name" value="Cat_transpt"/>
</dbReference>
<sequence>MPKKIIRRKHRLSSFQTITLGFAGVILLGALLLMLPISTTAGCVTPFNETLFTATSAVCVTGLVVQDTGSYWSGFGQTIILVLIQIGGLGVITVAASFALLSGRKISLMQRSTMQDAISAPKVGGIVRLTRFILRGTFLIELLGALAMLPVFCHDYGWRGIWMAVFHSISAFCNAGFDILGTESNLYPSLTGYAGSPTINITIMLLIVVGGIGFLTWDDVCENKWRLHRYRMQSKVILVTTGLLILLPAAFFFFTDFSTLSTGKRLLASFFQSVTPRTAGYNTVTLSAMSGASQGIMILLMLIGGSPGSTAGGIKTTTLAVLLANTAATFRQRENAQFFGRRIDFSAVKTAATILTMYLTLFFGGAVFISVYEDLTLSACLYETASAVGTVGLTLGITPQLHLPSQIVLIMLMYLGRVGGLTLIYAAFSGKKINGAKLPQEKIMIG</sequence>
<dbReference type="GO" id="GO:0030001">
    <property type="term" value="P:metal ion transport"/>
    <property type="evidence" value="ECO:0007669"/>
    <property type="project" value="UniProtKB-ARBA"/>
</dbReference>
<keyword evidence="6" id="KW-0406">Ion transport</keyword>
<name>A0AAE3AWN4_9FIRM</name>
<evidence type="ECO:0000256" key="3">
    <source>
        <dbReference type="ARBA" id="ARBA00022475"/>
    </source>
</evidence>
<dbReference type="GO" id="GO:0005886">
    <property type="term" value="C:plasma membrane"/>
    <property type="evidence" value="ECO:0007669"/>
    <property type="project" value="UniProtKB-SubCell"/>
</dbReference>
<keyword evidence="10" id="KW-1185">Reference proteome</keyword>
<evidence type="ECO:0000256" key="8">
    <source>
        <dbReference type="SAM" id="Phobius"/>
    </source>
</evidence>
<gene>
    <name evidence="9" type="ORF">LKD45_15705</name>
</gene>
<keyword evidence="7 8" id="KW-0472">Membrane</keyword>
<evidence type="ECO:0000256" key="2">
    <source>
        <dbReference type="ARBA" id="ARBA00022448"/>
    </source>
</evidence>
<feature type="transmembrane region" description="Helical" evidence="8">
    <location>
        <begin position="12"/>
        <end position="37"/>
    </location>
</feature>
<feature type="transmembrane region" description="Helical" evidence="8">
    <location>
        <begin position="351"/>
        <end position="372"/>
    </location>
</feature>
<keyword evidence="5 8" id="KW-1133">Transmembrane helix</keyword>
<reference evidence="9 10" key="1">
    <citation type="submission" date="2021-10" db="EMBL/GenBank/DDBJ databases">
        <title>Anaerobic single-cell dispensing facilitates the cultivation of human gut bacteria.</title>
        <authorList>
            <person name="Afrizal A."/>
        </authorList>
    </citation>
    <scope>NUCLEOTIDE SEQUENCE [LARGE SCALE GENOMIC DNA]</scope>
    <source>
        <strain evidence="9 10">CLA-AA-H244</strain>
    </source>
</reference>
<comment type="subcellular location">
    <subcellularLocation>
        <location evidence="1">Cell membrane</location>
        <topology evidence="1">Multi-pass membrane protein</topology>
    </subcellularLocation>
</comment>
<protein>
    <submittedName>
        <fullName evidence="9">Trk family potassium uptake protein</fullName>
    </submittedName>
</protein>
<keyword evidence="2" id="KW-0813">Transport</keyword>
<dbReference type="PANTHER" id="PTHR32024:SF1">
    <property type="entry name" value="KTR SYSTEM POTASSIUM UPTAKE PROTEIN B"/>
    <property type="match status" value="1"/>
</dbReference>
<evidence type="ECO:0000256" key="5">
    <source>
        <dbReference type="ARBA" id="ARBA00022989"/>
    </source>
</evidence>
<evidence type="ECO:0000256" key="1">
    <source>
        <dbReference type="ARBA" id="ARBA00004651"/>
    </source>
</evidence>